<proteinExistence type="predicted"/>
<reference evidence="2" key="1">
    <citation type="submission" date="2017-01" db="EMBL/GenBank/DDBJ databases">
        <authorList>
            <person name="Varghese N."/>
            <person name="Submissions S."/>
        </authorList>
    </citation>
    <scope>NUCLEOTIDE SEQUENCE [LARGE SCALE GENOMIC DNA]</scope>
    <source>
        <strain evidence="2">DSM 18017</strain>
    </source>
</reference>
<name>A0A1N7JW41_9FLAO</name>
<dbReference type="AlphaFoldDB" id="A0A1N7JW41"/>
<protein>
    <submittedName>
        <fullName evidence="1">Uncharacterized protein</fullName>
    </submittedName>
</protein>
<evidence type="ECO:0000313" key="2">
    <source>
        <dbReference type="Proteomes" id="UP000186744"/>
    </source>
</evidence>
<sequence>MAKGIKSIKQQQVIGTSVYLIVDQWHDGTTELDKSKKLTWLCFSQDKKKQLDTRQLESKDSYVIKIPPKLAGSYRYYVEASFSGKKDPLKDTGLYVYGTTTKKVVTSKWCAKPDGEDLRKSQFSYGHLIYLGLETEGMNGDQVTVEVYRRVPGGGGSKDDQYMTAFTHVQVIDGEVNLKMGNTYQWYGKIKKPNPTEEFYVKVKDASGKYISDGKDRLHARYLRIKNNIVSRNSEPPTNHTPTKVDKPEISFKRHEPCRYDKVIIGDKDSNKKPFDIVVYDPLQKKNITTYETLAKHEAGTTIDLTFEKITHKGCFTQPNHKKEIEIYINGQKQKTQVVSGDKYTLPIQARANTYLLRTNPGLFFVTPDAANTYRIVTKTCAQPNNPLTINVYPNIEREVTFVLTLFPSFGAEVNQKFSTREKLTDYNKKQSMQLIRNETEILYNAKGGLGFGLQAKVKVDNVESSIELAHTRNQIKKLIGFYHTVNEVLSVFDGRGKESTSLAYDRKVLPKVTFDIEPPNVALALRITNKKVERTLQVVPQFTGALALKPITKIKIGVDLLSLLQYMGVGGKIASWIKDTLEAKYKFTIYIIFEVSLEARAELSLTYNKVEGFAPGPRKLQIEAGVGIKGGVKSTEFVTIVVPEADGSPQKVKVEKWKGEASGASSMLYTYEVNADSKGQYSKHKLEFTGVKATIVVYSIKNGMKYNESFKKDFTIIEKPDKAWYESEKEYTV</sequence>
<dbReference type="EMBL" id="FTOL01000001">
    <property type="protein sequence ID" value="SIS53575.1"/>
    <property type="molecule type" value="Genomic_DNA"/>
</dbReference>
<evidence type="ECO:0000313" key="1">
    <source>
        <dbReference type="EMBL" id="SIS53575.1"/>
    </source>
</evidence>
<organism evidence="1 2">
    <name type="scientific">Chryseobacterium ureilyticum</name>
    <dbReference type="NCBI Taxonomy" id="373668"/>
    <lineage>
        <taxon>Bacteria</taxon>
        <taxon>Pseudomonadati</taxon>
        <taxon>Bacteroidota</taxon>
        <taxon>Flavobacteriia</taxon>
        <taxon>Flavobacteriales</taxon>
        <taxon>Weeksellaceae</taxon>
        <taxon>Chryseobacterium group</taxon>
        <taxon>Chryseobacterium</taxon>
    </lineage>
</organism>
<dbReference type="OrthoDB" id="719419at2"/>
<gene>
    <name evidence="1" type="ORF">SAMN05421786_10189</name>
</gene>
<dbReference type="RefSeq" id="WP_076549048.1">
    <property type="nucleotide sequence ID" value="NZ_FTOL01000001.1"/>
</dbReference>
<keyword evidence="2" id="KW-1185">Reference proteome</keyword>
<dbReference type="STRING" id="373668.SAMN05421786_10189"/>
<dbReference type="Proteomes" id="UP000186744">
    <property type="component" value="Unassembled WGS sequence"/>
</dbReference>
<accession>A0A1N7JW41</accession>